<name>A0ABQ5JNH0_9LACO</name>
<dbReference type="PROSITE" id="PS51084">
    <property type="entry name" value="HIT_2"/>
    <property type="match status" value="1"/>
</dbReference>
<evidence type="ECO:0000313" key="3">
    <source>
        <dbReference type="EMBL" id="GKT05535.1"/>
    </source>
</evidence>
<evidence type="ECO:0000256" key="1">
    <source>
        <dbReference type="PROSITE-ProRule" id="PRU00464"/>
    </source>
</evidence>
<dbReference type="Pfam" id="PF01230">
    <property type="entry name" value="HIT"/>
    <property type="match status" value="1"/>
</dbReference>
<feature type="short sequence motif" description="Histidine triad motif" evidence="1">
    <location>
        <begin position="98"/>
        <end position="102"/>
    </location>
</feature>
<sequence length="143" mass="16305">MVERYQPDCLYCAHTEKLAANYIEIEPLHVATVYLSRDQTHPGRVAVVLNWHVDEPFQLSEVERHEFYDDVAHAAEAVEKAFNPGKINYGTYGDTVSHLHVHVVPKKPGEADWNDSFVNNPADPKYLSDAEYQDIVEKIKANL</sequence>
<proteinExistence type="predicted"/>
<organism evidence="3 4">
    <name type="scientific">Furfurilactobacillus curtus</name>
    <dbReference type="NCBI Taxonomy" id="1746200"/>
    <lineage>
        <taxon>Bacteria</taxon>
        <taxon>Bacillati</taxon>
        <taxon>Bacillota</taxon>
        <taxon>Bacilli</taxon>
        <taxon>Lactobacillales</taxon>
        <taxon>Lactobacillaceae</taxon>
        <taxon>Furfurilactobacillus</taxon>
    </lineage>
</organism>
<dbReference type="Gene3D" id="3.30.428.10">
    <property type="entry name" value="HIT-like"/>
    <property type="match status" value="1"/>
</dbReference>
<dbReference type="EMBL" id="BQXO01000002">
    <property type="protein sequence ID" value="GKT05535.1"/>
    <property type="molecule type" value="Genomic_DNA"/>
</dbReference>
<reference evidence="3 4" key="1">
    <citation type="submission" date="2022-03" db="EMBL/GenBank/DDBJ databases">
        <title>Draft genome sequence of Furfurilactobacillus curtus JCM 31185.</title>
        <authorList>
            <person name="Suzuki S."/>
            <person name="Endo A."/>
            <person name="Kajikawa A."/>
        </authorList>
    </citation>
    <scope>NUCLEOTIDE SEQUENCE [LARGE SCALE GENOMIC DNA]</scope>
    <source>
        <strain evidence="3 4">JCM 31185</strain>
    </source>
</reference>
<dbReference type="InterPro" id="IPR011146">
    <property type="entry name" value="HIT-like"/>
</dbReference>
<evidence type="ECO:0000313" key="4">
    <source>
        <dbReference type="Proteomes" id="UP001628078"/>
    </source>
</evidence>
<feature type="domain" description="HIT" evidence="2">
    <location>
        <begin position="10"/>
        <end position="113"/>
    </location>
</feature>
<protein>
    <submittedName>
        <fullName evidence="3">HIT family protein</fullName>
    </submittedName>
</protein>
<keyword evidence="4" id="KW-1185">Reference proteome</keyword>
<comment type="caution">
    <text evidence="3">The sequence shown here is derived from an EMBL/GenBank/DDBJ whole genome shotgun (WGS) entry which is preliminary data.</text>
</comment>
<dbReference type="Proteomes" id="UP001628078">
    <property type="component" value="Unassembled WGS sequence"/>
</dbReference>
<dbReference type="RefSeq" id="WP_407882855.1">
    <property type="nucleotide sequence ID" value="NZ_BQXO01000002.1"/>
</dbReference>
<evidence type="ECO:0000259" key="2">
    <source>
        <dbReference type="PROSITE" id="PS51084"/>
    </source>
</evidence>
<accession>A0ABQ5JNH0</accession>
<dbReference type="SUPFAM" id="SSF54197">
    <property type="entry name" value="HIT-like"/>
    <property type="match status" value="1"/>
</dbReference>
<gene>
    <name evidence="3" type="ORF">JCM31185_08240</name>
</gene>
<dbReference type="InterPro" id="IPR036265">
    <property type="entry name" value="HIT-like_sf"/>
</dbReference>